<keyword evidence="3" id="KW-0472">Membrane</keyword>
<dbReference type="OrthoDB" id="6224010at2759"/>
<keyword evidence="3" id="KW-0999">Mitochondrion inner membrane</keyword>
<accession>A0A168L7D3</accession>
<dbReference type="AlphaFoldDB" id="A0A168L7D3"/>
<keyword evidence="3" id="KW-0143">Chaperone</keyword>
<dbReference type="STRING" id="4829.A0A168L7D3"/>
<evidence type="ECO:0000256" key="1">
    <source>
        <dbReference type="ARBA" id="ARBA00007347"/>
    </source>
</evidence>
<proteinExistence type="inferred from homology"/>
<dbReference type="FunCoup" id="A0A168L7D3">
    <property type="interactions" value="254"/>
</dbReference>
<evidence type="ECO:0000256" key="3">
    <source>
        <dbReference type="RuleBase" id="RU364104"/>
    </source>
</evidence>
<dbReference type="InterPro" id="IPR013892">
    <property type="entry name" value="Cyt_c_biogenesis_Cmc1-like"/>
</dbReference>
<evidence type="ECO:0000313" key="4">
    <source>
        <dbReference type="EMBL" id="SAL96206.1"/>
    </source>
</evidence>
<keyword evidence="5" id="KW-1185">Reference proteome</keyword>
<dbReference type="Proteomes" id="UP000078561">
    <property type="component" value="Unassembled WGS sequence"/>
</dbReference>
<dbReference type="EMBL" id="LT550732">
    <property type="protein sequence ID" value="SAL96206.1"/>
    <property type="molecule type" value="Genomic_DNA"/>
</dbReference>
<comment type="similarity">
    <text evidence="1 3">Belongs to the CMC family.</text>
</comment>
<reference evidence="4" key="1">
    <citation type="submission" date="2016-04" db="EMBL/GenBank/DDBJ databases">
        <authorList>
            <person name="Evans L.H."/>
            <person name="Alamgir A."/>
            <person name="Owens N."/>
            <person name="Weber N.D."/>
            <person name="Virtaneva K."/>
            <person name="Barbian K."/>
            <person name="Babar A."/>
            <person name="Rosenke K."/>
        </authorList>
    </citation>
    <scope>NUCLEOTIDE SEQUENCE [LARGE SCALE GENOMIC DNA]</scope>
    <source>
        <strain evidence="4">CBS 101.48</strain>
    </source>
</reference>
<dbReference type="OMA" id="MLQQDGK"/>
<evidence type="ECO:0000313" key="5">
    <source>
        <dbReference type="Proteomes" id="UP000078561"/>
    </source>
</evidence>
<keyword evidence="3" id="KW-0496">Mitochondrion</keyword>
<dbReference type="GO" id="GO:0005743">
    <property type="term" value="C:mitochondrial inner membrane"/>
    <property type="evidence" value="ECO:0007669"/>
    <property type="project" value="UniProtKB-SubCell"/>
</dbReference>
<sequence>MEQTMTNPFMDKSSEMHPLSRNEEEACFKDLKEKALKRCHESVKEFVECSKEHNVTVMWTCRSKLKTMNSCLNEWTSREELDKLKLAKMAEKRARQLAATSTTS</sequence>
<comment type="function">
    <text evidence="3">Required for mitochondrial cytochrome c oxidase (COX) assembly and respiration.</text>
</comment>
<comment type="subcellular location">
    <subcellularLocation>
        <location evidence="3">Mitochondrion inner membrane</location>
    </subcellularLocation>
</comment>
<dbReference type="InParanoid" id="A0A168L7D3"/>
<dbReference type="Pfam" id="PF08583">
    <property type="entry name" value="Cmc1"/>
    <property type="match status" value="1"/>
</dbReference>
<organism evidence="4">
    <name type="scientific">Absidia glauca</name>
    <name type="common">Pin mould</name>
    <dbReference type="NCBI Taxonomy" id="4829"/>
    <lineage>
        <taxon>Eukaryota</taxon>
        <taxon>Fungi</taxon>
        <taxon>Fungi incertae sedis</taxon>
        <taxon>Mucoromycota</taxon>
        <taxon>Mucoromycotina</taxon>
        <taxon>Mucoromycetes</taxon>
        <taxon>Mucorales</taxon>
        <taxon>Cunninghamellaceae</taxon>
        <taxon>Absidia</taxon>
    </lineage>
</organism>
<evidence type="ECO:0000256" key="2">
    <source>
        <dbReference type="ARBA" id="ARBA00023157"/>
    </source>
</evidence>
<keyword evidence="2" id="KW-1015">Disulfide bond</keyword>
<protein>
    <recommendedName>
        <fullName evidence="3">COX assembly mitochondrial protein</fullName>
    </recommendedName>
</protein>
<gene>
    <name evidence="4" type="primary">ABSGL_01581.1 scaffold 1725</name>
</gene>
<name>A0A168L7D3_ABSGL</name>